<dbReference type="EMBL" id="MQWD01000001">
    <property type="protein sequence ID" value="PAP75423.1"/>
    <property type="molecule type" value="Genomic_DNA"/>
</dbReference>
<feature type="chain" id="PRO_5013057765" description="3-keto-alpha-glucoside-1,2-lyase/3-keto-2-hydroxy-glucal hydratase domain-containing protein" evidence="1">
    <location>
        <begin position="24"/>
        <end position="234"/>
    </location>
</feature>
<reference evidence="3 4" key="1">
    <citation type="submission" date="2016-11" db="EMBL/GenBank/DDBJ databases">
        <title>Study of marine rhodopsin-containing bacteria.</title>
        <authorList>
            <person name="Yoshizawa S."/>
            <person name="Kumagai Y."/>
            <person name="Kogure K."/>
        </authorList>
    </citation>
    <scope>NUCLEOTIDE SEQUENCE [LARGE SCALE GENOMIC DNA]</scope>
    <source>
        <strain evidence="3 4">SAORIC-28</strain>
    </source>
</reference>
<dbReference type="AlphaFoldDB" id="A0A271IW27"/>
<evidence type="ECO:0000313" key="4">
    <source>
        <dbReference type="Proteomes" id="UP000216339"/>
    </source>
</evidence>
<dbReference type="OrthoDB" id="9784457at2"/>
<comment type="caution">
    <text evidence="3">The sequence shown here is derived from an EMBL/GenBank/DDBJ whole genome shotgun (WGS) entry which is preliminary data.</text>
</comment>
<evidence type="ECO:0000313" key="3">
    <source>
        <dbReference type="EMBL" id="PAP75423.1"/>
    </source>
</evidence>
<gene>
    <name evidence="3" type="ORF">BSZ37_02670</name>
</gene>
<dbReference type="GO" id="GO:0016787">
    <property type="term" value="F:hydrolase activity"/>
    <property type="evidence" value="ECO:0007669"/>
    <property type="project" value="InterPro"/>
</dbReference>
<keyword evidence="4" id="KW-1185">Reference proteome</keyword>
<proteinExistence type="predicted"/>
<dbReference type="InterPro" id="IPR010496">
    <property type="entry name" value="AL/BT2_dom"/>
</dbReference>
<evidence type="ECO:0000256" key="1">
    <source>
        <dbReference type="SAM" id="SignalP"/>
    </source>
</evidence>
<feature type="domain" description="3-keto-alpha-glucoside-1,2-lyase/3-keto-2-hydroxy-glucal hydratase" evidence="2">
    <location>
        <begin position="33"/>
        <end position="232"/>
    </location>
</feature>
<keyword evidence="1" id="KW-0732">Signal</keyword>
<accession>A0A271IW27</accession>
<dbReference type="Pfam" id="PF06439">
    <property type="entry name" value="3keto-disac_hyd"/>
    <property type="match status" value="1"/>
</dbReference>
<evidence type="ECO:0000259" key="2">
    <source>
        <dbReference type="Pfam" id="PF06439"/>
    </source>
</evidence>
<dbReference type="PROSITE" id="PS51257">
    <property type="entry name" value="PROKAR_LIPOPROTEIN"/>
    <property type="match status" value="1"/>
</dbReference>
<name>A0A271IW27_9BACT</name>
<dbReference type="Gene3D" id="2.60.120.560">
    <property type="entry name" value="Exo-inulinase, domain 1"/>
    <property type="match status" value="1"/>
</dbReference>
<dbReference type="RefSeq" id="WP_095509057.1">
    <property type="nucleotide sequence ID" value="NZ_MQWD01000001.1"/>
</dbReference>
<feature type="signal peptide" evidence="1">
    <location>
        <begin position="1"/>
        <end position="23"/>
    </location>
</feature>
<sequence length="234" mass="25126">MPRALLALAALVTLAGCAGGVGSADGAPPSQDDWVELFDGTSLDGWHGYARADVPAAWSVEGGVLTLTPGTDDGGDLVAPGTYGDFELEVEWRIAECGNSGIFYRGEESADLAPIYRTALEMQVLDDCHPDGQYPSHRNGALYDLYTPTEGASRPGDWNTSRIVADGADLEHWLNGEQIVEAEQGSAEWDARLAVSKFRDDGTFPAYGTRRSGIVGIQDHGDRLEVRSVRIRTL</sequence>
<dbReference type="Proteomes" id="UP000216339">
    <property type="component" value="Unassembled WGS sequence"/>
</dbReference>
<protein>
    <recommendedName>
        <fullName evidence="2">3-keto-alpha-glucoside-1,2-lyase/3-keto-2-hydroxy-glucal hydratase domain-containing protein</fullName>
    </recommendedName>
</protein>
<organism evidence="3 4">
    <name type="scientific">Rubrivirga marina</name>
    <dbReference type="NCBI Taxonomy" id="1196024"/>
    <lineage>
        <taxon>Bacteria</taxon>
        <taxon>Pseudomonadati</taxon>
        <taxon>Rhodothermota</taxon>
        <taxon>Rhodothermia</taxon>
        <taxon>Rhodothermales</taxon>
        <taxon>Rubricoccaceae</taxon>
        <taxon>Rubrivirga</taxon>
    </lineage>
</organism>